<dbReference type="KEGG" id="mbe:MBM_04514"/>
<dbReference type="AlphaFoldDB" id="K1WWN5"/>
<dbReference type="OrthoDB" id="2587356at2759"/>
<dbReference type="InParanoid" id="K1WWN5"/>
<dbReference type="HOGENOM" id="CLU_2097369_0_0_1"/>
<evidence type="ECO:0000313" key="2">
    <source>
        <dbReference type="Proteomes" id="UP000006753"/>
    </source>
</evidence>
<reference evidence="1 2" key="1">
    <citation type="journal article" date="2012" name="BMC Genomics">
        <title>Sequencing the genome of Marssonina brunnea reveals fungus-poplar co-evolution.</title>
        <authorList>
            <person name="Zhu S."/>
            <person name="Cao Y.-Z."/>
            <person name="Jiang C."/>
            <person name="Tan B.-Y."/>
            <person name="Wang Z."/>
            <person name="Feng S."/>
            <person name="Zhang L."/>
            <person name="Su X.-H."/>
            <person name="Brejova B."/>
            <person name="Vinar T."/>
            <person name="Xu M."/>
            <person name="Wang M.-X."/>
            <person name="Zhang S.-G."/>
            <person name="Huang M.-R."/>
            <person name="Wu R."/>
            <person name="Zhou Y."/>
        </authorList>
    </citation>
    <scope>NUCLEOTIDE SEQUENCE [LARGE SCALE GENOMIC DNA]</scope>
    <source>
        <strain evidence="1 2">MB_m1</strain>
    </source>
</reference>
<proteinExistence type="predicted"/>
<dbReference type="EMBL" id="JH921437">
    <property type="protein sequence ID" value="EKD16937.1"/>
    <property type="molecule type" value="Genomic_DNA"/>
</dbReference>
<protein>
    <submittedName>
        <fullName evidence="1">Putative MFS drug efflux pump</fullName>
    </submittedName>
</protein>
<sequence>MGQSQRVAERTGVSYVLSPDEFLANALGLAFSARAIGRTFGSATVNESINNKLASTLAIKVSEAAIEVGLPTLSFPPLFQAMATRDPTAFAAVVGLHPQILGAAIDASQPEGFVAA</sequence>
<organism evidence="1 2">
    <name type="scientific">Marssonina brunnea f. sp. multigermtubi (strain MB_m1)</name>
    <name type="common">Marssonina leaf spot fungus</name>
    <dbReference type="NCBI Taxonomy" id="1072389"/>
    <lineage>
        <taxon>Eukaryota</taxon>
        <taxon>Fungi</taxon>
        <taxon>Dikarya</taxon>
        <taxon>Ascomycota</taxon>
        <taxon>Pezizomycotina</taxon>
        <taxon>Leotiomycetes</taxon>
        <taxon>Helotiales</taxon>
        <taxon>Drepanopezizaceae</taxon>
        <taxon>Drepanopeziza</taxon>
    </lineage>
</organism>
<accession>K1WWN5</accession>
<evidence type="ECO:0000313" key="1">
    <source>
        <dbReference type="EMBL" id="EKD16937.1"/>
    </source>
</evidence>
<gene>
    <name evidence="1" type="ORF">MBM_04514</name>
</gene>
<dbReference type="Proteomes" id="UP000006753">
    <property type="component" value="Unassembled WGS sequence"/>
</dbReference>
<keyword evidence="2" id="KW-1185">Reference proteome</keyword>
<name>K1WWN5_MARBU</name>